<dbReference type="Proteomes" id="UP000010523">
    <property type="component" value="Unassembled WGS sequence"/>
</dbReference>
<evidence type="ECO:0000256" key="1">
    <source>
        <dbReference type="ARBA" id="ARBA00006217"/>
    </source>
</evidence>
<proteinExistence type="inferred from homology"/>
<dbReference type="eggNOG" id="COG0288">
    <property type="taxonomic scope" value="Bacteria"/>
</dbReference>
<reference evidence="7 8" key="1">
    <citation type="journal article" date="2012" name="Appl. Environ. Microbiol.">
        <title>Genome Sequence of Thermotolerant Bacillus methanolicus: Features and Regulation Related to Methylotrophy and Production of L-Lysine and L-Glutamate from Methanol.</title>
        <authorList>
            <person name="Heggeset T.M."/>
            <person name="Krog A."/>
            <person name="Balzer S."/>
            <person name="Wentzel A."/>
            <person name="Ellingsen T.E."/>
            <person name="Brautaset T."/>
        </authorList>
    </citation>
    <scope>NUCLEOTIDE SEQUENCE [LARGE SCALE GENOMIC DNA]</scope>
    <source>
        <strain evidence="7 8">PB1</strain>
    </source>
</reference>
<comment type="similarity">
    <text evidence="1">Belongs to the beta-class carbonic anhydrase family.</text>
</comment>
<dbReference type="OrthoDB" id="9792260at2"/>
<evidence type="ECO:0000256" key="2">
    <source>
        <dbReference type="ARBA" id="ARBA00012925"/>
    </source>
</evidence>
<dbReference type="InterPro" id="IPR001765">
    <property type="entry name" value="Carbonic_anhydrase"/>
</dbReference>
<dbReference type="PANTHER" id="PTHR43175:SF3">
    <property type="entry name" value="CARBON DISULFIDE HYDROLASE"/>
    <property type="match status" value="1"/>
</dbReference>
<dbReference type="RefSeq" id="WP_004439125.1">
    <property type="nucleotide sequence ID" value="NZ_AFEU01000003.1"/>
</dbReference>
<dbReference type="GO" id="GO:0008270">
    <property type="term" value="F:zinc ion binding"/>
    <property type="evidence" value="ECO:0007669"/>
    <property type="project" value="InterPro"/>
</dbReference>
<evidence type="ECO:0000313" key="8">
    <source>
        <dbReference type="Proteomes" id="UP000010523"/>
    </source>
</evidence>
<dbReference type="InterPro" id="IPR036874">
    <property type="entry name" value="Carbonic_anhydrase_sf"/>
</dbReference>
<name>I3DYM9_BACMT</name>
<dbReference type="SUPFAM" id="SSF53056">
    <property type="entry name" value="beta-carbonic anhydrase, cab"/>
    <property type="match status" value="1"/>
</dbReference>
<dbReference type="AlphaFoldDB" id="I3DYM9"/>
<protein>
    <recommendedName>
        <fullName evidence="2">carbonic anhydrase</fullName>
        <ecNumber evidence="2">4.2.1.1</ecNumber>
    </recommendedName>
</protein>
<dbReference type="PATRIC" id="fig|997296.3.peg.3658"/>
<organism evidence="7 8">
    <name type="scientific">Bacillus methanolicus PB1</name>
    <dbReference type="NCBI Taxonomy" id="997296"/>
    <lineage>
        <taxon>Bacteria</taxon>
        <taxon>Bacillati</taxon>
        <taxon>Bacillota</taxon>
        <taxon>Bacilli</taxon>
        <taxon>Bacillales</taxon>
        <taxon>Bacillaceae</taxon>
        <taxon>Bacillus</taxon>
    </lineage>
</organism>
<dbReference type="PANTHER" id="PTHR43175">
    <property type="entry name" value="CARBONIC ANHYDRASE"/>
    <property type="match status" value="1"/>
</dbReference>
<evidence type="ECO:0000256" key="4">
    <source>
        <dbReference type="ARBA" id="ARBA00022833"/>
    </source>
</evidence>
<keyword evidence="4 6" id="KW-0862">Zinc</keyword>
<dbReference type="Pfam" id="PF00484">
    <property type="entry name" value="Pro_CA"/>
    <property type="match status" value="1"/>
</dbReference>
<comment type="cofactor">
    <cofactor evidence="6">
        <name>Zn(2+)</name>
        <dbReference type="ChEBI" id="CHEBI:29105"/>
    </cofactor>
    <text evidence="6">Binds 1 zinc ion per subunit.</text>
</comment>
<dbReference type="GO" id="GO:0004089">
    <property type="term" value="F:carbonate dehydratase activity"/>
    <property type="evidence" value="ECO:0007669"/>
    <property type="project" value="UniProtKB-EC"/>
</dbReference>
<dbReference type="CDD" id="cd03379">
    <property type="entry name" value="beta_CA_cladeD"/>
    <property type="match status" value="1"/>
</dbReference>
<accession>I3DYM9</accession>
<feature type="binding site" evidence="6">
    <location>
        <position position="96"/>
    </location>
    <ligand>
        <name>Zn(2+)</name>
        <dbReference type="ChEBI" id="CHEBI:29105"/>
    </ligand>
</feature>
<evidence type="ECO:0000256" key="3">
    <source>
        <dbReference type="ARBA" id="ARBA00022723"/>
    </source>
</evidence>
<dbReference type="EC" id="4.2.1.1" evidence="2"/>
<keyword evidence="3 6" id="KW-0479">Metal-binding</keyword>
<evidence type="ECO:0000313" key="7">
    <source>
        <dbReference type="EMBL" id="EIJ79350.1"/>
    </source>
</evidence>
<comment type="catalytic activity">
    <reaction evidence="5">
        <text>hydrogencarbonate + H(+) = CO2 + H2O</text>
        <dbReference type="Rhea" id="RHEA:10748"/>
        <dbReference type="ChEBI" id="CHEBI:15377"/>
        <dbReference type="ChEBI" id="CHEBI:15378"/>
        <dbReference type="ChEBI" id="CHEBI:16526"/>
        <dbReference type="ChEBI" id="CHEBI:17544"/>
        <dbReference type="EC" id="4.2.1.1"/>
    </reaction>
</comment>
<gene>
    <name evidence="7" type="ORF">PB1_17374</name>
</gene>
<evidence type="ECO:0000256" key="5">
    <source>
        <dbReference type="ARBA" id="ARBA00048348"/>
    </source>
</evidence>
<dbReference type="STRING" id="997296.PB1_17374"/>
<evidence type="ECO:0000256" key="6">
    <source>
        <dbReference type="PIRSR" id="PIRSR601765-1"/>
    </source>
</evidence>
<sequence>MKLLDEILQYNEQFVAEEKYKEFETTKFPNKKLVILTCMDTRLIELLPKALNVGNGDVKIVKNAGALVTHPFGSIMRSLLVAVYQLKAEEVLVIGHYDCGMSGMRADDVIKNMYERGIKKETIDTLNYSGIKVNEWLQGFENVHESVLHSVNVIKNHPLLPKDLPVHGLVIDPKTGKLDLIVNGYAD</sequence>
<dbReference type="SMART" id="SM00947">
    <property type="entry name" value="Pro_CA"/>
    <property type="match status" value="1"/>
</dbReference>
<feature type="binding site" evidence="6">
    <location>
        <position position="99"/>
    </location>
    <ligand>
        <name>Zn(2+)</name>
        <dbReference type="ChEBI" id="CHEBI:29105"/>
    </ligand>
</feature>
<comment type="caution">
    <text evidence="7">The sequence shown here is derived from an EMBL/GenBank/DDBJ whole genome shotgun (WGS) entry which is preliminary data.</text>
</comment>
<feature type="binding site" evidence="6">
    <location>
        <position position="40"/>
    </location>
    <ligand>
        <name>Zn(2+)</name>
        <dbReference type="ChEBI" id="CHEBI:29105"/>
    </ligand>
</feature>
<feature type="binding site" evidence="6">
    <location>
        <position position="38"/>
    </location>
    <ligand>
        <name>Zn(2+)</name>
        <dbReference type="ChEBI" id="CHEBI:29105"/>
    </ligand>
</feature>
<dbReference type="Gene3D" id="3.40.1050.10">
    <property type="entry name" value="Carbonic anhydrase"/>
    <property type="match status" value="1"/>
</dbReference>
<dbReference type="EMBL" id="AFEU01000003">
    <property type="protein sequence ID" value="EIJ79350.1"/>
    <property type="molecule type" value="Genomic_DNA"/>
</dbReference>
<keyword evidence="8" id="KW-1185">Reference proteome</keyword>